<dbReference type="GO" id="GO:0005737">
    <property type="term" value="C:cytoplasm"/>
    <property type="evidence" value="ECO:0007669"/>
    <property type="project" value="UniProtKB-SubCell"/>
</dbReference>
<dbReference type="NCBIfam" id="TIGR01003">
    <property type="entry name" value="PTS_HPr_family"/>
    <property type="match status" value="1"/>
</dbReference>
<dbReference type="InterPro" id="IPR002114">
    <property type="entry name" value="PTS_HPr_Ser_P_site"/>
</dbReference>
<dbReference type="PRINTS" id="PR00107">
    <property type="entry name" value="PHOSPHOCPHPR"/>
</dbReference>
<comment type="subcellular location">
    <subcellularLocation>
        <location evidence="1">Cytoplasm</location>
    </subcellularLocation>
</comment>
<dbReference type="STRING" id="1403537.Q428_04150"/>
<dbReference type="AlphaFoldDB" id="A0A017RWJ8"/>
<dbReference type="PROSITE" id="PS00589">
    <property type="entry name" value="PTS_HPR_SER"/>
    <property type="match status" value="1"/>
</dbReference>
<evidence type="ECO:0000313" key="5">
    <source>
        <dbReference type="EMBL" id="EYE89138.1"/>
    </source>
</evidence>
<dbReference type="EMBL" id="AZQP01000008">
    <property type="protein sequence ID" value="EYE89138.1"/>
    <property type="molecule type" value="Genomic_DNA"/>
</dbReference>
<dbReference type="Gene3D" id="3.30.1340.10">
    <property type="entry name" value="HPr-like"/>
    <property type="match status" value="1"/>
</dbReference>
<keyword evidence="5" id="KW-0808">Transferase</keyword>
<dbReference type="Pfam" id="PF00381">
    <property type="entry name" value="PTS-HPr"/>
    <property type="match status" value="1"/>
</dbReference>
<proteinExistence type="predicted"/>
<keyword evidence="6" id="KW-1185">Reference proteome</keyword>
<evidence type="ECO:0000256" key="2">
    <source>
        <dbReference type="ARBA" id="ARBA00022490"/>
    </source>
</evidence>
<dbReference type="PANTHER" id="PTHR33705:SF2">
    <property type="entry name" value="PHOSPHOCARRIER PROTEIN NPR"/>
    <property type="match status" value="1"/>
</dbReference>
<evidence type="ECO:0000259" key="4">
    <source>
        <dbReference type="PROSITE" id="PS51350"/>
    </source>
</evidence>
<comment type="caution">
    <text evidence="5">The sequence shown here is derived from an EMBL/GenBank/DDBJ whole genome shotgun (WGS) entry which is preliminary data.</text>
</comment>
<dbReference type="OrthoDB" id="9809047at2"/>
<evidence type="ECO:0000313" key="6">
    <source>
        <dbReference type="Proteomes" id="UP000019681"/>
    </source>
</evidence>
<reference evidence="5 6" key="1">
    <citation type="journal article" date="2014" name="Genome Announc.">
        <title>Draft Genome Sequence of Fervidicella metallireducens Strain AeBT, an Iron-Reducing Thermoanaerobe from the Great Artesian Basin.</title>
        <authorList>
            <person name="Patel B.K."/>
        </authorList>
    </citation>
    <scope>NUCLEOTIDE SEQUENCE [LARGE SCALE GENOMIC DNA]</scope>
    <source>
        <strain evidence="5 6">AeB</strain>
    </source>
</reference>
<dbReference type="PANTHER" id="PTHR33705">
    <property type="entry name" value="PHOSPHOCARRIER PROTEIN HPR"/>
    <property type="match status" value="1"/>
</dbReference>
<dbReference type="InterPro" id="IPR050399">
    <property type="entry name" value="HPr"/>
</dbReference>
<protein>
    <submittedName>
        <fullName evidence="5">HPr kinase</fullName>
    </submittedName>
</protein>
<dbReference type="SUPFAM" id="SSF55594">
    <property type="entry name" value="HPr-like"/>
    <property type="match status" value="1"/>
</dbReference>
<evidence type="ECO:0000256" key="3">
    <source>
        <dbReference type="ARBA" id="ARBA00022683"/>
    </source>
</evidence>
<name>A0A017RWJ8_9CLOT</name>
<dbReference type="Proteomes" id="UP000019681">
    <property type="component" value="Unassembled WGS sequence"/>
</dbReference>
<dbReference type="InterPro" id="IPR000032">
    <property type="entry name" value="HPr-like"/>
</dbReference>
<keyword evidence="5" id="KW-0418">Kinase</keyword>
<dbReference type="GO" id="GO:0009401">
    <property type="term" value="P:phosphoenolpyruvate-dependent sugar phosphotransferase system"/>
    <property type="evidence" value="ECO:0007669"/>
    <property type="project" value="UniProtKB-KW"/>
</dbReference>
<dbReference type="RefSeq" id="WP_035378408.1">
    <property type="nucleotide sequence ID" value="NZ_AZQP01000008.1"/>
</dbReference>
<gene>
    <name evidence="5" type="ORF">Q428_04150</name>
</gene>
<dbReference type="PROSITE" id="PS51350">
    <property type="entry name" value="PTS_HPR_DOM"/>
    <property type="match status" value="1"/>
</dbReference>
<feature type="domain" description="HPr" evidence="4">
    <location>
        <begin position="1"/>
        <end position="86"/>
    </location>
</feature>
<sequence>MIEKKIVIQNETGIHARPAGLIVKEASKFKSNISLIKGEKEYNAKSIMSIMTMAAAKGEEIIVKANGEDEETALSAVVELILTGLE</sequence>
<dbReference type="InterPro" id="IPR035895">
    <property type="entry name" value="HPr-like_sf"/>
</dbReference>
<dbReference type="CDD" id="cd00367">
    <property type="entry name" value="PTS-HPr_like"/>
    <property type="match status" value="1"/>
</dbReference>
<keyword evidence="3" id="KW-0598">Phosphotransferase system</keyword>
<evidence type="ECO:0000256" key="1">
    <source>
        <dbReference type="ARBA" id="ARBA00004496"/>
    </source>
</evidence>
<dbReference type="GO" id="GO:0016301">
    <property type="term" value="F:kinase activity"/>
    <property type="evidence" value="ECO:0007669"/>
    <property type="project" value="UniProtKB-KW"/>
</dbReference>
<organism evidence="5 6">
    <name type="scientific">Fervidicella metallireducens AeB</name>
    <dbReference type="NCBI Taxonomy" id="1403537"/>
    <lineage>
        <taxon>Bacteria</taxon>
        <taxon>Bacillati</taxon>
        <taxon>Bacillota</taxon>
        <taxon>Clostridia</taxon>
        <taxon>Eubacteriales</taxon>
        <taxon>Clostridiaceae</taxon>
        <taxon>Fervidicella</taxon>
    </lineage>
</organism>
<accession>A0A017RWJ8</accession>
<keyword evidence="2" id="KW-0963">Cytoplasm</keyword>